<keyword evidence="4" id="KW-0813">Transport</keyword>
<dbReference type="PANTHER" id="PTHR10805:SF2">
    <property type="entry name" value="COATOMER SUBUNIT EPSILON-2"/>
    <property type="match status" value="1"/>
</dbReference>
<evidence type="ECO:0000256" key="4">
    <source>
        <dbReference type="ARBA" id="ARBA00022448"/>
    </source>
</evidence>
<dbReference type="GO" id="GO:0005198">
    <property type="term" value="F:structural molecule activity"/>
    <property type="evidence" value="ECO:0007669"/>
    <property type="project" value="InterPro"/>
</dbReference>
<evidence type="ECO:0000256" key="7">
    <source>
        <dbReference type="ARBA" id="ARBA00022927"/>
    </source>
</evidence>
<evidence type="ECO:0000256" key="1">
    <source>
        <dbReference type="ARBA" id="ARBA00004255"/>
    </source>
</evidence>
<evidence type="ECO:0000256" key="2">
    <source>
        <dbReference type="ARBA" id="ARBA00004347"/>
    </source>
</evidence>
<dbReference type="AlphaFoldDB" id="A0A3L6EJT1"/>
<keyword evidence="6" id="KW-0931">ER-Golgi transport</keyword>
<dbReference type="FunFam" id="1.25.40.10:FF:002658">
    <property type="entry name" value="Coatomer subunit epsilon-2"/>
    <property type="match status" value="1"/>
</dbReference>
<dbReference type="PANTHER" id="PTHR10805">
    <property type="entry name" value="COATOMER SUBUNIT EPSILON"/>
    <property type="match status" value="1"/>
</dbReference>
<evidence type="ECO:0000256" key="8">
    <source>
        <dbReference type="ARBA" id="ARBA00023034"/>
    </source>
</evidence>
<evidence type="ECO:0000256" key="3">
    <source>
        <dbReference type="ARBA" id="ARBA00008827"/>
    </source>
</evidence>
<comment type="caution">
    <text evidence="14">The sequence shown here is derived from an EMBL/GenBank/DDBJ whole genome shotgun (WGS) entry which is preliminary data.</text>
</comment>
<keyword evidence="12" id="KW-1133">Transmembrane helix</keyword>
<keyword evidence="8" id="KW-0333">Golgi apparatus</keyword>
<organism evidence="14">
    <name type="scientific">Zea mays</name>
    <name type="common">Maize</name>
    <dbReference type="NCBI Taxonomy" id="4577"/>
    <lineage>
        <taxon>Eukaryota</taxon>
        <taxon>Viridiplantae</taxon>
        <taxon>Streptophyta</taxon>
        <taxon>Embryophyta</taxon>
        <taxon>Tracheophyta</taxon>
        <taxon>Spermatophyta</taxon>
        <taxon>Magnoliopsida</taxon>
        <taxon>Liliopsida</taxon>
        <taxon>Poales</taxon>
        <taxon>Poaceae</taxon>
        <taxon>PACMAD clade</taxon>
        <taxon>Panicoideae</taxon>
        <taxon>Andropogonodae</taxon>
        <taxon>Andropogoneae</taxon>
        <taxon>Tripsacinae</taxon>
        <taxon>Zea</taxon>
    </lineage>
</organism>
<evidence type="ECO:0000256" key="12">
    <source>
        <dbReference type="SAM" id="Phobius"/>
    </source>
</evidence>
<dbReference type="InterPro" id="IPR006822">
    <property type="entry name" value="Coatomer_esu"/>
</dbReference>
<evidence type="ECO:0000256" key="5">
    <source>
        <dbReference type="ARBA" id="ARBA00022490"/>
    </source>
</evidence>
<sequence>MTSRSTTSSSAAPSPRRSIATISDFLFLPTSSCLRCHPHPVVERQGRATGEIWGCGRRGVAHNGGRRGGGEEVGEAVAEEVRMEVDGTGSGGGGRQARCSLVSQETGVSGVRHSDVAMGREGSSGDALLLENRLTLRAISEFGGYLLYFYICDRTNLLGESAKNYSRDLFLFLYFLLIIVAAMTSFKDIKQRDEFICVQREIRRQPQHWTDHAKKQLRVMQQLDEDHTLTQLTNAWVDLVLGGSKIQEARLIFQDLSDKYPTTCTILNGKALCSTHMGNFEDAEGLLLESLNKDAKDTETLANLTVCSLNLGKPTTRYLNQLKLAHPDHALVKRMSSAAESFDRACQAMA</sequence>
<evidence type="ECO:0000256" key="10">
    <source>
        <dbReference type="ARBA" id="ARBA00023329"/>
    </source>
</evidence>
<evidence type="ECO:0000256" key="9">
    <source>
        <dbReference type="ARBA" id="ARBA00023136"/>
    </source>
</evidence>
<proteinExistence type="inferred from homology"/>
<dbReference type="GO" id="GO:0015031">
    <property type="term" value="P:protein transport"/>
    <property type="evidence" value="ECO:0007669"/>
    <property type="project" value="UniProtKB-KW"/>
</dbReference>
<evidence type="ECO:0000313" key="14">
    <source>
        <dbReference type="EMBL" id="PWZ21236.1"/>
    </source>
</evidence>
<dbReference type="InterPro" id="IPR012419">
    <property type="entry name" value="Cas1_AcylTrans_dom"/>
</dbReference>
<keyword evidence="10" id="KW-0968">Cytoplasmic vesicle</keyword>
<keyword evidence="7" id="KW-0653">Protein transport</keyword>
<reference evidence="14" key="1">
    <citation type="journal article" date="2018" name="Nat. Genet.">
        <title>Extensive intraspecific gene order and gene structural variations between Mo17 and other maize genomes.</title>
        <authorList>
            <person name="Sun S."/>
            <person name="Zhou Y."/>
            <person name="Chen J."/>
            <person name="Shi J."/>
            <person name="Zhao H."/>
            <person name="Zhao H."/>
            <person name="Song W."/>
            <person name="Zhang M."/>
            <person name="Cui Y."/>
            <person name="Dong X."/>
            <person name="Liu H."/>
            <person name="Ma X."/>
            <person name="Jiao Y."/>
            <person name="Wang B."/>
            <person name="Wei X."/>
            <person name="Stein J.C."/>
            <person name="Glaubitz J.C."/>
            <person name="Lu F."/>
            <person name="Yu G."/>
            <person name="Liang C."/>
            <person name="Fengler K."/>
            <person name="Li B."/>
            <person name="Rafalski A."/>
            <person name="Schnable P.S."/>
            <person name="Ware D.H."/>
            <person name="Buckler E.S."/>
            <person name="Lai J."/>
        </authorList>
    </citation>
    <scope>NUCLEOTIDE SEQUENCE [LARGE SCALE GENOMIC DNA]</scope>
    <source>
        <tissue evidence="14">Seedling</tissue>
    </source>
</reference>
<comment type="function">
    <text evidence="11">The coatomer is a cytosolic protein complex that binds to dilysine motifs and reversibly associates with Golgi non-clathrin-coated vesicles, which further mediate biosynthetic protein transport from the ER, via the Golgi up to the trans Golgi network. The coatomer complex is required for budding from Golgi membranes, and is essential for the retrograde Golgi-to-ER transport of dilysine-tagged proteins.</text>
</comment>
<feature type="transmembrane region" description="Helical" evidence="12">
    <location>
        <begin position="169"/>
        <end position="186"/>
    </location>
</feature>
<evidence type="ECO:0000256" key="6">
    <source>
        <dbReference type="ARBA" id="ARBA00022892"/>
    </source>
</evidence>
<accession>A0A3L6EJT1</accession>
<keyword evidence="12" id="KW-0812">Transmembrane</keyword>
<keyword evidence="9 12" id="KW-0472">Membrane</keyword>
<feature type="domain" description="Cas1p 10 TM acyl transferase" evidence="13">
    <location>
        <begin position="134"/>
        <end position="191"/>
    </location>
</feature>
<gene>
    <name evidence="14" type="primary">H0413E07.10</name>
    <name evidence="14" type="ORF">Zm00014a_007311</name>
</gene>
<name>A0A3L6EJT1_MAIZE</name>
<dbReference type="InterPro" id="IPR011990">
    <property type="entry name" value="TPR-like_helical_dom_sf"/>
</dbReference>
<protein>
    <submittedName>
        <fullName evidence="14">Coatomer subunit epsilon-2</fullName>
    </submittedName>
</protein>
<keyword evidence="5" id="KW-0963">Cytoplasm</keyword>
<dbReference type="Pfam" id="PF07779">
    <property type="entry name" value="Cas1_AcylT"/>
    <property type="match status" value="1"/>
</dbReference>
<dbReference type="EMBL" id="NCVQ01000006">
    <property type="protein sequence ID" value="PWZ21236.1"/>
    <property type="molecule type" value="Genomic_DNA"/>
</dbReference>
<dbReference type="GO" id="GO:0000139">
    <property type="term" value="C:Golgi membrane"/>
    <property type="evidence" value="ECO:0007669"/>
    <property type="project" value="UniProtKB-SubCell"/>
</dbReference>
<dbReference type="Pfam" id="PF04733">
    <property type="entry name" value="Coatomer_E"/>
    <property type="match status" value="1"/>
</dbReference>
<dbReference type="SUPFAM" id="SSF48452">
    <property type="entry name" value="TPR-like"/>
    <property type="match status" value="1"/>
</dbReference>
<dbReference type="Gene3D" id="1.25.40.10">
    <property type="entry name" value="Tetratricopeptide repeat domain"/>
    <property type="match status" value="1"/>
</dbReference>
<dbReference type="GO" id="GO:0006890">
    <property type="term" value="P:retrograde vesicle-mediated transport, Golgi to endoplasmic reticulum"/>
    <property type="evidence" value="ECO:0007669"/>
    <property type="project" value="InterPro"/>
</dbReference>
<evidence type="ECO:0000259" key="13">
    <source>
        <dbReference type="Pfam" id="PF07779"/>
    </source>
</evidence>
<comment type="subcellular location">
    <subcellularLocation>
        <location evidence="2">Cytoplasmic vesicle</location>
        <location evidence="2">COPI-coated vesicle membrane</location>
        <topology evidence="2">Peripheral membrane protein</topology>
        <orientation evidence="2">Cytoplasmic side</orientation>
    </subcellularLocation>
    <subcellularLocation>
        <location evidence="1">Golgi apparatus membrane</location>
        <topology evidence="1">Peripheral membrane protein</topology>
        <orientation evidence="1">Cytoplasmic side</orientation>
    </subcellularLocation>
</comment>
<dbReference type="ExpressionAtlas" id="A0A3L6EJT1">
    <property type="expression patterns" value="baseline"/>
</dbReference>
<dbReference type="Proteomes" id="UP000251960">
    <property type="component" value="Chromosome 5"/>
</dbReference>
<evidence type="ECO:0000256" key="11">
    <source>
        <dbReference type="ARBA" id="ARBA00025582"/>
    </source>
</evidence>
<comment type="similarity">
    <text evidence="3">Belongs to the COPE family.</text>
</comment>
<dbReference type="GO" id="GO:0030663">
    <property type="term" value="C:COPI-coated vesicle membrane"/>
    <property type="evidence" value="ECO:0007669"/>
    <property type="project" value="UniProtKB-SubCell"/>
</dbReference>